<dbReference type="Proteomes" id="UP001320119">
    <property type="component" value="Chromosome"/>
</dbReference>
<dbReference type="EMBL" id="AP023086">
    <property type="protein sequence ID" value="BCD97613.1"/>
    <property type="molecule type" value="Genomic_DNA"/>
</dbReference>
<proteinExistence type="predicted"/>
<dbReference type="InterPro" id="IPR034660">
    <property type="entry name" value="DinB/YfiT-like"/>
</dbReference>
<dbReference type="SUPFAM" id="SSF109854">
    <property type="entry name" value="DinB/YfiT-like putative metalloenzymes"/>
    <property type="match status" value="1"/>
</dbReference>
<accession>A0AAN1WHD1</accession>
<dbReference type="RefSeq" id="WP_236987077.1">
    <property type="nucleotide sequence ID" value="NZ_AP023086.1"/>
</dbReference>
<dbReference type="AlphaFoldDB" id="A0AAN1WHD1"/>
<evidence type="ECO:0000313" key="1">
    <source>
        <dbReference type="EMBL" id="BCD97613.1"/>
    </source>
</evidence>
<dbReference type="PANTHER" id="PTHR39473:SF1">
    <property type="entry name" value="DINB-LIKE DOMAIN-CONTAINING PROTEIN"/>
    <property type="match status" value="1"/>
</dbReference>
<reference evidence="1 2" key="1">
    <citation type="journal article" date="2022" name="IScience">
        <title>An ultrasensitive nanofiber-based assay for enzymatic hydrolysis and deep-sea microbial degradation of cellulose.</title>
        <authorList>
            <person name="Tsudome M."/>
            <person name="Tachioka M."/>
            <person name="Miyazaki M."/>
            <person name="Uchimura K."/>
            <person name="Tsuda M."/>
            <person name="Takaki Y."/>
            <person name="Deguchi S."/>
        </authorList>
    </citation>
    <scope>NUCLEOTIDE SEQUENCE [LARGE SCALE GENOMIC DNA]</scope>
    <source>
        <strain evidence="1 2">GE09</strain>
    </source>
</reference>
<evidence type="ECO:0008006" key="3">
    <source>
        <dbReference type="Google" id="ProtNLM"/>
    </source>
</evidence>
<dbReference type="PANTHER" id="PTHR39473">
    <property type="match status" value="1"/>
</dbReference>
<keyword evidence="2" id="KW-1185">Reference proteome</keyword>
<protein>
    <recommendedName>
        <fullName evidence="3">DinB family protein</fullName>
    </recommendedName>
</protein>
<sequence length="182" mass="20278">MLRDALLDCLLQVETVLDAWEQAPDAFVELGVGRHLRHIYDHFLAAQPAALCAHNNNDVSIDYNSRNREALIERDLLASQQALAALLQWCQQLPADDVLFNYPVVVISEVNCLQQTSASFNSYIARELLYLMNHAIHHLAYIKLLLCGVGIELPSHVGIAPSTASYQRQRAAASEGARECVR</sequence>
<organism evidence="1 2">
    <name type="scientific">Marinagarivorans cellulosilyticus</name>
    <dbReference type="NCBI Taxonomy" id="2721545"/>
    <lineage>
        <taxon>Bacteria</taxon>
        <taxon>Pseudomonadati</taxon>
        <taxon>Pseudomonadota</taxon>
        <taxon>Gammaproteobacteria</taxon>
        <taxon>Cellvibrionales</taxon>
        <taxon>Cellvibrionaceae</taxon>
        <taxon>Marinagarivorans</taxon>
    </lineage>
</organism>
<name>A0AAN1WHD1_9GAMM</name>
<dbReference type="KEGG" id="marq:MARGE09_P1814"/>
<evidence type="ECO:0000313" key="2">
    <source>
        <dbReference type="Proteomes" id="UP001320119"/>
    </source>
</evidence>
<gene>
    <name evidence="1" type="ORF">MARGE09_P1814</name>
</gene>